<evidence type="ECO:0000313" key="3">
    <source>
        <dbReference type="WBParaSite" id="SMUV_0000816801-mRNA-1"/>
    </source>
</evidence>
<evidence type="ECO:0000313" key="2">
    <source>
        <dbReference type="Proteomes" id="UP000046393"/>
    </source>
</evidence>
<reference evidence="3" key="1">
    <citation type="submission" date="2016-04" db="UniProtKB">
        <authorList>
            <consortium name="WormBaseParasite"/>
        </authorList>
    </citation>
    <scope>IDENTIFICATION</scope>
</reference>
<keyword evidence="2" id="KW-1185">Reference proteome</keyword>
<feature type="transmembrane region" description="Helical" evidence="1">
    <location>
        <begin position="146"/>
        <end position="169"/>
    </location>
</feature>
<dbReference type="InterPro" id="IPR056709">
    <property type="entry name" value="DUF7807"/>
</dbReference>
<protein>
    <submittedName>
        <fullName evidence="3">MARVEL domain-containing protein</fullName>
    </submittedName>
</protein>
<dbReference type="STRING" id="451379.A0A158R5U5"/>
<keyword evidence="1" id="KW-0812">Transmembrane</keyword>
<name>A0A158R5U5_9BILA</name>
<keyword evidence="1" id="KW-1133">Transmembrane helix</keyword>
<dbReference type="AlphaFoldDB" id="A0A158R5U5"/>
<organism evidence="2 3">
    <name type="scientific">Syphacia muris</name>
    <dbReference type="NCBI Taxonomy" id="451379"/>
    <lineage>
        <taxon>Eukaryota</taxon>
        <taxon>Metazoa</taxon>
        <taxon>Ecdysozoa</taxon>
        <taxon>Nematoda</taxon>
        <taxon>Chromadorea</taxon>
        <taxon>Rhabditida</taxon>
        <taxon>Spirurina</taxon>
        <taxon>Oxyuridomorpha</taxon>
        <taxon>Oxyuroidea</taxon>
        <taxon>Oxyuridae</taxon>
        <taxon>Syphacia</taxon>
    </lineage>
</organism>
<feature type="transmembrane region" description="Helical" evidence="1">
    <location>
        <begin position="65"/>
        <end position="82"/>
    </location>
</feature>
<dbReference type="Proteomes" id="UP000046393">
    <property type="component" value="Unplaced"/>
</dbReference>
<sequence>MDRVEQAPLAEFQHYNPKYRCCCGTVHSKLGTMVIAVLYTIMILFIVFTQLISGKVASQNGIFELSLTIIEFILLAGVFKALSSENEKYLMPFIVFQILMTVAFTTLLFIPIIALCNHESSASQIFQSYLTTMDGGDKKEHLDETFVGSAVLTIGMILFGIWISVWWISVMIRCYVYIRDLNVHRPSYSKPFPYKAEKLQL</sequence>
<dbReference type="PANTHER" id="PTHR34851:SF5">
    <property type="entry name" value="MARVEL DOMAIN-CONTAINING PROTEIN"/>
    <property type="match status" value="1"/>
</dbReference>
<evidence type="ECO:0000256" key="1">
    <source>
        <dbReference type="SAM" id="Phobius"/>
    </source>
</evidence>
<accession>A0A158R5U5</accession>
<dbReference type="Pfam" id="PF25093">
    <property type="entry name" value="DUF7807"/>
    <property type="match status" value="1"/>
</dbReference>
<feature type="transmembrane region" description="Helical" evidence="1">
    <location>
        <begin position="89"/>
        <end position="114"/>
    </location>
</feature>
<keyword evidence="1" id="KW-0472">Membrane</keyword>
<feature type="transmembrane region" description="Helical" evidence="1">
    <location>
        <begin position="30"/>
        <end position="53"/>
    </location>
</feature>
<dbReference type="WBParaSite" id="SMUV_0000816801-mRNA-1">
    <property type="protein sequence ID" value="SMUV_0000816801-mRNA-1"/>
    <property type="gene ID" value="SMUV_0000816801"/>
</dbReference>
<dbReference type="PANTHER" id="PTHR34851">
    <property type="entry name" value="PROTEIN CBG05235-RELATED"/>
    <property type="match status" value="1"/>
</dbReference>
<proteinExistence type="predicted"/>